<evidence type="ECO:0000256" key="6">
    <source>
        <dbReference type="ARBA" id="ARBA00022490"/>
    </source>
</evidence>
<dbReference type="GO" id="GO:0008360">
    <property type="term" value="P:regulation of cell shape"/>
    <property type="evidence" value="ECO:0007669"/>
    <property type="project" value="UniProtKB-KW"/>
</dbReference>
<dbReference type="Pfam" id="PF01565">
    <property type="entry name" value="FAD_binding_4"/>
    <property type="match status" value="1"/>
</dbReference>
<name>A0A5B8N0C7_9CHLO</name>
<keyword evidence="19" id="KW-1185">Reference proteome</keyword>
<dbReference type="STRING" id="1764295.A0A5B8N0C7"/>
<accession>A0A5B8N0C7</accession>
<keyword evidence="7" id="KW-0132">Cell division</keyword>
<sequence>MPLCTALKVERNVPLGRYTTLGIGGPARYFARCASVEDLTQAAHFAKQNFAKVLIVGKGSNLLFDDRGYQGLVVLNELTSCDDVPLPRKGIVQPTTMASTTTQQQVDDEVTLVVVDVDDVDQVDEVDGTTAKLEVKVGSGYAFNTLGQRLSTAGWGGLEFATGIPGTVGGAIYMNAGANGRETCEVLSSVEFLTRSGQVRRLELGGSGSCSSSDMGFTYRTSPFQGMDDLFAIVSGTFSVAASANAKATARAYMHRRNETQPLRDKSAGCTFRNPEQPCSPGQEQVPSAGALIDGAGLKGYSVGTAMVSPVHANYLVCTETRETSSRDMKELIRVVKDKVKAKTGIELETEVKIIKY</sequence>
<comment type="subcellular location">
    <subcellularLocation>
        <location evidence="3">Cytoplasm</location>
    </subcellularLocation>
</comment>
<evidence type="ECO:0000256" key="8">
    <source>
        <dbReference type="ARBA" id="ARBA00022630"/>
    </source>
</evidence>
<gene>
    <name evidence="18" type="ORF">A3770_17p79700</name>
</gene>
<reference evidence="18 19" key="1">
    <citation type="submission" date="2018-07" db="EMBL/GenBank/DDBJ databases">
        <title>The complete nuclear genome of the prasinophyte Chloropicon primus (CCMP1205).</title>
        <authorList>
            <person name="Pombert J.-F."/>
            <person name="Otis C."/>
            <person name="Turmel M."/>
            <person name="Lemieux C."/>
        </authorList>
    </citation>
    <scope>NUCLEOTIDE SEQUENCE [LARGE SCALE GENOMIC DNA]</scope>
    <source>
        <strain evidence="18 19">CCMP1205</strain>
    </source>
</reference>
<comment type="catalytic activity">
    <reaction evidence="16">
        <text>UDP-N-acetyl-alpha-D-muramate + NADP(+) = UDP-N-acetyl-3-O-(1-carboxyvinyl)-alpha-D-glucosamine + NADPH + H(+)</text>
        <dbReference type="Rhea" id="RHEA:12248"/>
        <dbReference type="ChEBI" id="CHEBI:15378"/>
        <dbReference type="ChEBI" id="CHEBI:57783"/>
        <dbReference type="ChEBI" id="CHEBI:58349"/>
        <dbReference type="ChEBI" id="CHEBI:68483"/>
        <dbReference type="ChEBI" id="CHEBI:70757"/>
        <dbReference type="EC" id="1.3.1.98"/>
    </reaction>
</comment>
<dbReference type="InterPro" id="IPR016166">
    <property type="entry name" value="FAD-bd_PCMH"/>
</dbReference>
<evidence type="ECO:0000256" key="9">
    <source>
        <dbReference type="ARBA" id="ARBA00022827"/>
    </source>
</evidence>
<evidence type="ECO:0000256" key="14">
    <source>
        <dbReference type="ARBA" id="ARBA00023306"/>
    </source>
</evidence>
<dbReference type="EMBL" id="CP031050">
    <property type="protein sequence ID" value="QDZ25452.1"/>
    <property type="molecule type" value="Genomic_DNA"/>
</dbReference>
<keyword evidence="11" id="KW-0133">Cell shape</keyword>
<dbReference type="Gene3D" id="3.30.465.10">
    <property type="match status" value="1"/>
</dbReference>
<dbReference type="AlphaFoldDB" id="A0A5B8N0C7"/>
<dbReference type="OrthoDB" id="66620at2759"/>
<evidence type="ECO:0000256" key="5">
    <source>
        <dbReference type="ARBA" id="ARBA00012518"/>
    </source>
</evidence>
<evidence type="ECO:0000313" key="19">
    <source>
        <dbReference type="Proteomes" id="UP000316726"/>
    </source>
</evidence>
<dbReference type="PROSITE" id="PS51387">
    <property type="entry name" value="FAD_PCMH"/>
    <property type="match status" value="1"/>
</dbReference>
<dbReference type="PANTHER" id="PTHR21071:SF4">
    <property type="entry name" value="UDP-N-ACETYLENOLPYRUVOYLGLUCOSAMINE REDUCTASE"/>
    <property type="match status" value="1"/>
</dbReference>
<dbReference type="Gene3D" id="3.90.78.10">
    <property type="entry name" value="UDP-N-acetylenolpyruvoylglucosamine reductase, C-terminal domain"/>
    <property type="match status" value="1"/>
</dbReference>
<dbReference type="GO" id="GO:0051301">
    <property type="term" value="P:cell division"/>
    <property type="evidence" value="ECO:0007669"/>
    <property type="project" value="UniProtKB-KW"/>
</dbReference>
<dbReference type="InterPro" id="IPR003170">
    <property type="entry name" value="MurB"/>
</dbReference>
<keyword evidence="8" id="KW-0285">Flavoprotein</keyword>
<evidence type="ECO:0000256" key="16">
    <source>
        <dbReference type="ARBA" id="ARBA00048914"/>
    </source>
</evidence>
<evidence type="ECO:0000259" key="17">
    <source>
        <dbReference type="PROSITE" id="PS51387"/>
    </source>
</evidence>
<comment type="cofactor">
    <cofactor evidence="1">
        <name>FAD</name>
        <dbReference type="ChEBI" id="CHEBI:57692"/>
    </cofactor>
</comment>
<evidence type="ECO:0000256" key="11">
    <source>
        <dbReference type="ARBA" id="ARBA00022960"/>
    </source>
</evidence>
<evidence type="ECO:0000256" key="2">
    <source>
        <dbReference type="ARBA" id="ARBA00003921"/>
    </source>
</evidence>
<dbReference type="Gene3D" id="3.30.43.10">
    <property type="entry name" value="Uridine Diphospho-n-acetylenolpyruvylglucosamine Reductase, domain 2"/>
    <property type="match status" value="1"/>
</dbReference>
<dbReference type="NCBIfam" id="TIGR00179">
    <property type="entry name" value="murB"/>
    <property type="match status" value="1"/>
</dbReference>
<evidence type="ECO:0000256" key="7">
    <source>
        <dbReference type="ARBA" id="ARBA00022618"/>
    </source>
</evidence>
<evidence type="ECO:0000256" key="1">
    <source>
        <dbReference type="ARBA" id="ARBA00001974"/>
    </source>
</evidence>
<organism evidence="18 19">
    <name type="scientific">Chloropicon primus</name>
    <dbReference type="NCBI Taxonomy" id="1764295"/>
    <lineage>
        <taxon>Eukaryota</taxon>
        <taxon>Viridiplantae</taxon>
        <taxon>Chlorophyta</taxon>
        <taxon>Chloropicophyceae</taxon>
        <taxon>Chloropicales</taxon>
        <taxon>Chloropicaceae</taxon>
        <taxon>Chloropicon</taxon>
    </lineage>
</organism>
<evidence type="ECO:0000256" key="3">
    <source>
        <dbReference type="ARBA" id="ARBA00004496"/>
    </source>
</evidence>
<keyword evidence="6" id="KW-0963">Cytoplasm</keyword>
<dbReference type="InterPro" id="IPR036318">
    <property type="entry name" value="FAD-bd_PCMH-like_sf"/>
</dbReference>
<keyword evidence="15" id="KW-0961">Cell wall biogenesis/degradation</keyword>
<comment type="function">
    <text evidence="2">Cell wall formation.</text>
</comment>
<dbReference type="InterPro" id="IPR016169">
    <property type="entry name" value="FAD-bd_PCMH_sub2"/>
</dbReference>
<evidence type="ECO:0000313" key="18">
    <source>
        <dbReference type="EMBL" id="QDZ25452.1"/>
    </source>
</evidence>
<evidence type="ECO:0000256" key="15">
    <source>
        <dbReference type="ARBA" id="ARBA00023316"/>
    </source>
</evidence>
<dbReference type="InterPro" id="IPR016167">
    <property type="entry name" value="FAD-bd_PCMH_sub1"/>
</dbReference>
<dbReference type="InterPro" id="IPR011601">
    <property type="entry name" value="MurB_C"/>
</dbReference>
<keyword evidence="12" id="KW-0573">Peptidoglycan synthesis</keyword>
<dbReference type="EC" id="1.3.1.98" evidence="5"/>
<dbReference type="PANTHER" id="PTHR21071">
    <property type="entry name" value="UDP-N-ACETYLENOLPYRUVOYLGLUCOSAMINE REDUCTASE"/>
    <property type="match status" value="1"/>
</dbReference>
<evidence type="ECO:0000256" key="13">
    <source>
        <dbReference type="ARBA" id="ARBA00023002"/>
    </source>
</evidence>
<dbReference type="SUPFAM" id="SSF56176">
    <property type="entry name" value="FAD-binding/transporter-associated domain-like"/>
    <property type="match status" value="2"/>
</dbReference>
<feature type="domain" description="FAD-binding PCMH-type" evidence="17">
    <location>
        <begin position="22"/>
        <end position="251"/>
    </location>
</feature>
<dbReference type="GO" id="GO:0071555">
    <property type="term" value="P:cell wall organization"/>
    <property type="evidence" value="ECO:0007669"/>
    <property type="project" value="UniProtKB-KW"/>
</dbReference>
<evidence type="ECO:0000256" key="12">
    <source>
        <dbReference type="ARBA" id="ARBA00022984"/>
    </source>
</evidence>
<dbReference type="GO" id="GO:0071949">
    <property type="term" value="F:FAD binding"/>
    <property type="evidence" value="ECO:0007669"/>
    <property type="project" value="InterPro"/>
</dbReference>
<evidence type="ECO:0000256" key="10">
    <source>
        <dbReference type="ARBA" id="ARBA00022857"/>
    </source>
</evidence>
<dbReference type="SUPFAM" id="SSF56194">
    <property type="entry name" value="Uridine diphospho-N-Acetylenolpyruvylglucosamine reductase, MurB, C-terminal domain"/>
    <property type="match status" value="1"/>
</dbReference>
<proteinExistence type="inferred from homology"/>
<dbReference type="InterPro" id="IPR036635">
    <property type="entry name" value="MurB_C_sf"/>
</dbReference>
<dbReference type="Proteomes" id="UP000316726">
    <property type="component" value="Chromosome 17"/>
</dbReference>
<keyword evidence="13" id="KW-0560">Oxidoreductase</keyword>
<dbReference type="GO" id="GO:0005829">
    <property type="term" value="C:cytosol"/>
    <property type="evidence" value="ECO:0007669"/>
    <property type="project" value="TreeGrafter"/>
</dbReference>
<dbReference type="Pfam" id="PF02873">
    <property type="entry name" value="MurB_C"/>
    <property type="match status" value="1"/>
</dbReference>
<dbReference type="InterPro" id="IPR006094">
    <property type="entry name" value="Oxid_FAD_bind_N"/>
</dbReference>
<keyword evidence="9" id="KW-0274">FAD</keyword>
<protein>
    <recommendedName>
        <fullName evidence="5">UDP-N-acetylmuramate dehydrogenase</fullName>
        <ecNumber evidence="5">1.3.1.98</ecNumber>
    </recommendedName>
</protein>
<dbReference type="GO" id="GO:0008762">
    <property type="term" value="F:UDP-N-acetylmuramate dehydrogenase activity"/>
    <property type="evidence" value="ECO:0007669"/>
    <property type="project" value="UniProtKB-EC"/>
</dbReference>
<keyword evidence="10" id="KW-0521">NADP</keyword>
<comment type="pathway">
    <text evidence="4">Cell wall biogenesis; peptidoglycan biosynthesis.</text>
</comment>
<evidence type="ECO:0000256" key="4">
    <source>
        <dbReference type="ARBA" id="ARBA00004752"/>
    </source>
</evidence>
<keyword evidence="14" id="KW-0131">Cell cycle</keyword>
<dbReference type="UniPathway" id="UPA00219"/>
<dbReference type="HAMAP" id="MF_00037">
    <property type="entry name" value="MurB"/>
    <property type="match status" value="1"/>
</dbReference>